<reference evidence="2 4" key="2">
    <citation type="journal article" date="2014" name="BMC Genomics">
        <title>An improved genome release (version Mt4.0) for the model legume Medicago truncatula.</title>
        <authorList>
            <person name="Tang H."/>
            <person name="Krishnakumar V."/>
            <person name="Bidwell S."/>
            <person name="Rosen B."/>
            <person name="Chan A."/>
            <person name="Zhou S."/>
            <person name="Gentzbittel L."/>
            <person name="Childs K.L."/>
            <person name="Yandell M."/>
            <person name="Gundlach H."/>
            <person name="Mayer K.F."/>
            <person name="Schwartz D.C."/>
            <person name="Town C.D."/>
        </authorList>
    </citation>
    <scope>GENOME REANNOTATION</scope>
    <source>
        <strain evidence="2">A17</strain>
        <strain evidence="3 4">cv. Jemalong A17</strain>
    </source>
</reference>
<reference evidence="2 4" key="1">
    <citation type="journal article" date="2011" name="Nature">
        <title>The Medicago genome provides insight into the evolution of rhizobial symbioses.</title>
        <authorList>
            <person name="Young N.D."/>
            <person name="Debelle F."/>
            <person name="Oldroyd G.E."/>
            <person name="Geurts R."/>
            <person name="Cannon S.B."/>
            <person name="Udvardi M.K."/>
            <person name="Benedito V.A."/>
            <person name="Mayer K.F."/>
            <person name="Gouzy J."/>
            <person name="Schoof H."/>
            <person name="Van de Peer Y."/>
            <person name="Proost S."/>
            <person name="Cook D.R."/>
            <person name="Meyers B.C."/>
            <person name="Spannagl M."/>
            <person name="Cheung F."/>
            <person name="De Mita S."/>
            <person name="Krishnakumar V."/>
            <person name="Gundlach H."/>
            <person name="Zhou S."/>
            <person name="Mudge J."/>
            <person name="Bharti A.K."/>
            <person name="Murray J.D."/>
            <person name="Naoumkina M.A."/>
            <person name="Rosen B."/>
            <person name="Silverstein K.A."/>
            <person name="Tang H."/>
            <person name="Rombauts S."/>
            <person name="Zhao P.X."/>
            <person name="Zhou P."/>
            <person name="Barbe V."/>
            <person name="Bardou P."/>
            <person name="Bechner M."/>
            <person name="Bellec A."/>
            <person name="Berger A."/>
            <person name="Berges H."/>
            <person name="Bidwell S."/>
            <person name="Bisseling T."/>
            <person name="Choisne N."/>
            <person name="Couloux A."/>
            <person name="Denny R."/>
            <person name="Deshpande S."/>
            <person name="Dai X."/>
            <person name="Doyle J.J."/>
            <person name="Dudez A.M."/>
            <person name="Farmer A.D."/>
            <person name="Fouteau S."/>
            <person name="Franken C."/>
            <person name="Gibelin C."/>
            <person name="Gish J."/>
            <person name="Goldstein S."/>
            <person name="Gonzalez A.J."/>
            <person name="Green P.J."/>
            <person name="Hallab A."/>
            <person name="Hartog M."/>
            <person name="Hua A."/>
            <person name="Humphray S.J."/>
            <person name="Jeong D.H."/>
            <person name="Jing Y."/>
            <person name="Jocker A."/>
            <person name="Kenton S.M."/>
            <person name="Kim D.J."/>
            <person name="Klee K."/>
            <person name="Lai H."/>
            <person name="Lang C."/>
            <person name="Lin S."/>
            <person name="Macmil S.L."/>
            <person name="Magdelenat G."/>
            <person name="Matthews L."/>
            <person name="McCorrison J."/>
            <person name="Monaghan E.L."/>
            <person name="Mun J.H."/>
            <person name="Najar F.Z."/>
            <person name="Nicholson C."/>
            <person name="Noirot C."/>
            <person name="O'Bleness M."/>
            <person name="Paule C.R."/>
            <person name="Poulain J."/>
            <person name="Prion F."/>
            <person name="Qin B."/>
            <person name="Qu C."/>
            <person name="Retzel E.F."/>
            <person name="Riddle C."/>
            <person name="Sallet E."/>
            <person name="Samain S."/>
            <person name="Samson N."/>
            <person name="Sanders I."/>
            <person name="Saurat O."/>
            <person name="Scarpelli C."/>
            <person name="Schiex T."/>
            <person name="Segurens B."/>
            <person name="Severin A.J."/>
            <person name="Sherrier D.J."/>
            <person name="Shi R."/>
            <person name="Sims S."/>
            <person name="Singer S.R."/>
            <person name="Sinharoy S."/>
            <person name="Sterck L."/>
            <person name="Viollet A."/>
            <person name="Wang B.B."/>
            <person name="Wang K."/>
            <person name="Wang M."/>
            <person name="Wang X."/>
            <person name="Warfsmann J."/>
            <person name="Weissenbach J."/>
            <person name="White D.D."/>
            <person name="White J.D."/>
            <person name="Wiley G.B."/>
            <person name="Wincker P."/>
            <person name="Xing Y."/>
            <person name="Yang L."/>
            <person name="Yao Z."/>
            <person name="Ying F."/>
            <person name="Zhai J."/>
            <person name="Zhou L."/>
            <person name="Zuber A."/>
            <person name="Denarie J."/>
            <person name="Dixon R.A."/>
            <person name="May G.D."/>
            <person name="Schwartz D.C."/>
            <person name="Rogers J."/>
            <person name="Quetier F."/>
            <person name="Town C.D."/>
            <person name="Roe B.A."/>
        </authorList>
    </citation>
    <scope>NUCLEOTIDE SEQUENCE [LARGE SCALE GENOMIC DNA]</scope>
    <source>
        <strain evidence="2">A17</strain>
        <strain evidence="3 4">cv. Jemalong A17</strain>
    </source>
</reference>
<accession>A0A072TEY8</accession>
<dbReference type="HOGENOM" id="CLU_1002460_0_0_1"/>
<proteinExistence type="predicted"/>
<feature type="region of interest" description="Disordered" evidence="1">
    <location>
        <begin position="232"/>
        <end position="260"/>
    </location>
</feature>
<dbReference type="AlphaFoldDB" id="A0A072TEY8"/>
<protein>
    <submittedName>
        <fullName evidence="2 3">Uncharacterized protein</fullName>
    </submittedName>
</protein>
<dbReference type="EMBL" id="KL403474">
    <property type="protein sequence ID" value="KEH15603.1"/>
    <property type="molecule type" value="Genomic_DNA"/>
</dbReference>
<reference evidence="3" key="3">
    <citation type="submission" date="2015-06" db="UniProtKB">
        <authorList>
            <consortium name="EnsemblPlants"/>
        </authorList>
    </citation>
    <scope>IDENTIFICATION</scope>
    <source>
        <strain evidence="3">cv. Jemalong A17</strain>
    </source>
</reference>
<feature type="region of interest" description="Disordered" evidence="1">
    <location>
        <begin position="1"/>
        <end position="23"/>
    </location>
</feature>
<evidence type="ECO:0000313" key="2">
    <source>
        <dbReference type="EMBL" id="KEH15603.1"/>
    </source>
</evidence>
<sequence length="278" mass="31129">MHRERWIDPGSQTLDLKAQNEGKEPEINRTGSVVYKKAWGPALELHRSTLDSSLLMFLRKKDEVYVFTCGFNGGYNTLQKGGRYVRGLCYDHLAAKVDALTQKFEKLNVNTVTPSPTSPPCEICGIFGHFGVDCQLGSATNSIEQLNYAQYNQRTRPNQNFYKNPQGSYGQVAPPGYTNNQRVAQKPSFGLAETFDGLDIGDDLEVDITDQLAMASDLLAIASHKVQLARRRKSVREASDEVHPSRGEDHHSRGRAMNSGSGRMQFFTKIHLITWFKA</sequence>
<gene>
    <name evidence="2" type="ORF">MTR_0750s0010</name>
</gene>
<name>A0A072TEY8_MEDTR</name>
<feature type="compositionally biased region" description="Basic and acidic residues" evidence="1">
    <location>
        <begin position="235"/>
        <end position="251"/>
    </location>
</feature>
<evidence type="ECO:0000313" key="3">
    <source>
        <dbReference type="EnsemblPlants" id="KEH15603"/>
    </source>
</evidence>
<keyword evidence="4" id="KW-1185">Reference proteome</keyword>
<dbReference type="Proteomes" id="UP000002051">
    <property type="component" value="Unassembled WGS sequence"/>
</dbReference>
<evidence type="ECO:0000313" key="4">
    <source>
        <dbReference type="Proteomes" id="UP000002051"/>
    </source>
</evidence>
<organism evidence="2 4">
    <name type="scientific">Medicago truncatula</name>
    <name type="common">Barrel medic</name>
    <name type="synonym">Medicago tribuloides</name>
    <dbReference type="NCBI Taxonomy" id="3880"/>
    <lineage>
        <taxon>Eukaryota</taxon>
        <taxon>Viridiplantae</taxon>
        <taxon>Streptophyta</taxon>
        <taxon>Embryophyta</taxon>
        <taxon>Tracheophyta</taxon>
        <taxon>Spermatophyta</taxon>
        <taxon>Magnoliopsida</taxon>
        <taxon>eudicotyledons</taxon>
        <taxon>Gunneridae</taxon>
        <taxon>Pentapetalae</taxon>
        <taxon>rosids</taxon>
        <taxon>fabids</taxon>
        <taxon>Fabales</taxon>
        <taxon>Fabaceae</taxon>
        <taxon>Papilionoideae</taxon>
        <taxon>50 kb inversion clade</taxon>
        <taxon>NPAAA clade</taxon>
        <taxon>Hologalegina</taxon>
        <taxon>IRL clade</taxon>
        <taxon>Trifolieae</taxon>
        <taxon>Medicago</taxon>
    </lineage>
</organism>
<evidence type="ECO:0000256" key="1">
    <source>
        <dbReference type="SAM" id="MobiDB-lite"/>
    </source>
</evidence>
<dbReference type="EnsemblPlants" id="KEH15603">
    <property type="protein sequence ID" value="KEH15603"/>
    <property type="gene ID" value="MTR_0750s0010"/>
</dbReference>